<evidence type="ECO:0000256" key="3">
    <source>
        <dbReference type="ARBA" id="ARBA00023136"/>
    </source>
</evidence>
<keyword evidence="1 4" id="KW-0812">Transmembrane</keyword>
<dbReference type="AlphaFoldDB" id="A0AAF1K5T7"/>
<feature type="transmembrane region" description="Helical" evidence="4">
    <location>
        <begin position="102"/>
        <end position="124"/>
    </location>
</feature>
<feature type="transmembrane region" description="Helical" evidence="4">
    <location>
        <begin position="166"/>
        <end position="187"/>
    </location>
</feature>
<evidence type="ECO:0000256" key="2">
    <source>
        <dbReference type="ARBA" id="ARBA00022989"/>
    </source>
</evidence>
<feature type="transmembrane region" description="Helical" evidence="4">
    <location>
        <begin position="306"/>
        <end position="332"/>
    </location>
</feature>
<reference evidence="6" key="2">
    <citation type="journal article" date="2023" name="MicrobiologyOpen">
        <title>Genomics of the tumorigenes clade of the family Rhizobiaceae and description of Rhizobium rhododendri sp. nov.</title>
        <authorList>
            <person name="Kuzmanovic N."/>
            <person name="diCenzo G.C."/>
            <person name="Bunk B."/>
            <person name="Sproeer C."/>
            <person name="Fruehling A."/>
            <person name="Neumann-Schaal M."/>
            <person name="Overmann J."/>
            <person name="Smalla K."/>
        </authorList>
    </citation>
    <scope>NUCLEOTIDE SEQUENCE [LARGE SCALE GENOMIC DNA]</scope>
    <source>
        <strain evidence="6">1078</strain>
    </source>
</reference>
<accession>A0AAF1K5T7</accession>
<protein>
    <submittedName>
        <fullName evidence="5">Arsenite efflux MFS transporter ArsK</fullName>
    </submittedName>
</protein>
<organism evidence="5 6">
    <name type="scientific">Rhizobium tumorigenes</name>
    <dbReference type="NCBI Taxonomy" id="2041385"/>
    <lineage>
        <taxon>Bacteria</taxon>
        <taxon>Pseudomonadati</taxon>
        <taxon>Pseudomonadota</taxon>
        <taxon>Alphaproteobacteria</taxon>
        <taxon>Hyphomicrobiales</taxon>
        <taxon>Rhizobiaceae</taxon>
        <taxon>Rhizobium/Agrobacterium group</taxon>
        <taxon>Rhizobium</taxon>
    </lineage>
</organism>
<keyword evidence="3 4" id="KW-0472">Membrane</keyword>
<keyword evidence="6" id="KW-1185">Reference proteome</keyword>
<feature type="transmembrane region" description="Helical" evidence="4">
    <location>
        <begin position="46"/>
        <end position="65"/>
    </location>
</feature>
<feature type="transmembrane region" description="Helical" evidence="4">
    <location>
        <begin position="344"/>
        <end position="364"/>
    </location>
</feature>
<evidence type="ECO:0000256" key="1">
    <source>
        <dbReference type="ARBA" id="ARBA00022692"/>
    </source>
</evidence>
<dbReference type="KEGG" id="rtu:PR017_05380"/>
<dbReference type="InterPro" id="IPR050327">
    <property type="entry name" value="Proton-linked_MCT"/>
</dbReference>
<feature type="transmembrane region" description="Helical" evidence="4">
    <location>
        <begin position="136"/>
        <end position="154"/>
    </location>
</feature>
<dbReference type="NCBIfam" id="NF033733">
    <property type="entry name" value="MFS_ArsK"/>
    <property type="match status" value="1"/>
</dbReference>
<sequence length="404" mass="41930">MKRFEVPVPAILGLGITQIVGYGTLYYSFGILAPDMARDLGVSVEWMFGALSAALLIGGFVAPWLGRWIDRFGAGKIMAIGSLVAALALAACALAPNRFAFALVLVFIEAAANFVQYGAAFALLVQINPKVAQRSITTLTLIAGLASTIFWPITTALHAHLPWREVYVVFSLLNLAICLPIHAWLALSTARVRRNGAFTAPAPVEGALAEGQRRVGFALMVVGFAFLSLVSSAILVHMVPLMASLGLGTMAALVGTVFGPAQVASRVINMAFGRNLHPLRLAALSGLLVSVAIVVLDATAPSTSGAISFAVLFGFGNGIFSIAAGTLPLYLFGSEGYGRLQGKLMSARLIVGATAPFAFAVSLASAGAAISLGVVAAFGAIATFSFLRIGWIAATPHRVSGKIG</sequence>
<dbReference type="Gene3D" id="1.20.1250.20">
    <property type="entry name" value="MFS general substrate transporter like domains"/>
    <property type="match status" value="1"/>
</dbReference>
<feature type="transmembrane region" description="Helical" evidence="4">
    <location>
        <begin position="77"/>
        <end position="96"/>
    </location>
</feature>
<dbReference type="SUPFAM" id="SSF103473">
    <property type="entry name" value="MFS general substrate transporter"/>
    <property type="match status" value="1"/>
</dbReference>
<evidence type="ECO:0000313" key="5">
    <source>
        <dbReference type="EMBL" id="WFR96562.1"/>
    </source>
</evidence>
<feature type="transmembrane region" description="Helical" evidence="4">
    <location>
        <begin position="12"/>
        <end position="34"/>
    </location>
</feature>
<dbReference type="InterPro" id="IPR011701">
    <property type="entry name" value="MFS"/>
</dbReference>
<feature type="transmembrane region" description="Helical" evidence="4">
    <location>
        <begin position="215"/>
        <end position="235"/>
    </location>
</feature>
<evidence type="ECO:0000313" key="6">
    <source>
        <dbReference type="Proteomes" id="UP000249499"/>
    </source>
</evidence>
<dbReference type="RefSeq" id="WP_111220641.1">
    <property type="nucleotide sequence ID" value="NZ_CP117255.1"/>
</dbReference>
<name>A0AAF1K5T7_9HYPH</name>
<proteinExistence type="predicted"/>
<feature type="transmembrane region" description="Helical" evidence="4">
    <location>
        <begin position="241"/>
        <end position="261"/>
    </location>
</feature>
<dbReference type="GO" id="GO:0022857">
    <property type="term" value="F:transmembrane transporter activity"/>
    <property type="evidence" value="ECO:0007669"/>
    <property type="project" value="InterPro"/>
</dbReference>
<reference evidence="5 6" key="1">
    <citation type="journal article" date="2018" name="Sci. Rep.">
        <title>Rhizobium tumorigenes sp. nov., a novel plant tumorigenic bacterium isolated from cane gall tumors on thornless blackberry.</title>
        <authorList>
            <person name="Kuzmanovi N."/>
            <person name="Smalla K."/>
            <person name="Gronow S."/>
            <person name="PuBawska J."/>
        </authorList>
    </citation>
    <scope>NUCLEOTIDE SEQUENCE [LARGE SCALE GENOMIC DNA]</scope>
    <source>
        <strain evidence="5 6">1078</strain>
    </source>
</reference>
<evidence type="ECO:0000256" key="4">
    <source>
        <dbReference type="SAM" id="Phobius"/>
    </source>
</evidence>
<dbReference type="InterPro" id="IPR036259">
    <property type="entry name" value="MFS_trans_sf"/>
</dbReference>
<dbReference type="PANTHER" id="PTHR11360">
    <property type="entry name" value="MONOCARBOXYLATE TRANSPORTER"/>
    <property type="match status" value="1"/>
</dbReference>
<feature type="transmembrane region" description="Helical" evidence="4">
    <location>
        <begin position="370"/>
        <end position="394"/>
    </location>
</feature>
<dbReference type="EMBL" id="CP117255">
    <property type="protein sequence ID" value="WFR96562.1"/>
    <property type="molecule type" value="Genomic_DNA"/>
</dbReference>
<dbReference type="Proteomes" id="UP000249499">
    <property type="component" value="Chromosome"/>
</dbReference>
<feature type="transmembrane region" description="Helical" evidence="4">
    <location>
        <begin position="281"/>
        <end position="300"/>
    </location>
</feature>
<gene>
    <name evidence="5" type="primary">arsK</name>
    <name evidence="5" type="ORF">PR017_05380</name>
</gene>
<dbReference type="Pfam" id="PF07690">
    <property type="entry name" value="MFS_1"/>
    <property type="match status" value="1"/>
</dbReference>
<keyword evidence="2 4" id="KW-1133">Transmembrane helix</keyword>